<dbReference type="Proteomes" id="UP000257109">
    <property type="component" value="Unassembled WGS sequence"/>
</dbReference>
<sequence>MAPPTGEAVPLQAQSLAIITLLRYGTATILLTTSSRTHIPGSPEVSSVLTRPNSLLGMAFAICQPKSWSVSVSVSAFQ</sequence>
<accession>A0A371GYJ0</accession>
<evidence type="ECO:0000313" key="2">
    <source>
        <dbReference type="Proteomes" id="UP000257109"/>
    </source>
</evidence>
<gene>
    <name evidence="1" type="ORF">CR513_21942</name>
</gene>
<feature type="non-terminal residue" evidence="1">
    <location>
        <position position="1"/>
    </location>
</feature>
<dbReference type="AlphaFoldDB" id="A0A371GYJ0"/>
<proteinExistence type="predicted"/>
<name>A0A371GYJ0_MUCPR</name>
<comment type="caution">
    <text evidence="1">The sequence shown here is derived from an EMBL/GenBank/DDBJ whole genome shotgun (WGS) entry which is preliminary data.</text>
</comment>
<reference evidence="1" key="1">
    <citation type="submission" date="2018-05" db="EMBL/GenBank/DDBJ databases">
        <title>Draft genome of Mucuna pruriens seed.</title>
        <authorList>
            <person name="Nnadi N.E."/>
            <person name="Vos R."/>
            <person name="Hasami M.H."/>
            <person name="Devisetty U.K."/>
            <person name="Aguiy J.C."/>
        </authorList>
    </citation>
    <scope>NUCLEOTIDE SEQUENCE [LARGE SCALE GENOMIC DNA]</scope>
    <source>
        <strain evidence="1">JCA_2017</strain>
    </source>
</reference>
<keyword evidence="2" id="KW-1185">Reference proteome</keyword>
<dbReference type="EMBL" id="QJKJ01004107">
    <property type="protein sequence ID" value="RDX95533.1"/>
    <property type="molecule type" value="Genomic_DNA"/>
</dbReference>
<protein>
    <submittedName>
        <fullName evidence="1">Uncharacterized protein</fullName>
    </submittedName>
</protein>
<organism evidence="1 2">
    <name type="scientific">Mucuna pruriens</name>
    <name type="common">Velvet bean</name>
    <name type="synonym">Dolichos pruriens</name>
    <dbReference type="NCBI Taxonomy" id="157652"/>
    <lineage>
        <taxon>Eukaryota</taxon>
        <taxon>Viridiplantae</taxon>
        <taxon>Streptophyta</taxon>
        <taxon>Embryophyta</taxon>
        <taxon>Tracheophyta</taxon>
        <taxon>Spermatophyta</taxon>
        <taxon>Magnoliopsida</taxon>
        <taxon>eudicotyledons</taxon>
        <taxon>Gunneridae</taxon>
        <taxon>Pentapetalae</taxon>
        <taxon>rosids</taxon>
        <taxon>fabids</taxon>
        <taxon>Fabales</taxon>
        <taxon>Fabaceae</taxon>
        <taxon>Papilionoideae</taxon>
        <taxon>50 kb inversion clade</taxon>
        <taxon>NPAAA clade</taxon>
        <taxon>indigoferoid/millettioid clade</taxon>
        <taxon>Phaseoleae</taxon>
        <taxon>Mucuna</taxon>
    </lineage>
</organism>
<evidence type="ECO:0000313" key="1">
    <source>
        <dbReference type="EMBL" id="RDX95533.1"/>
    </source>
</evidence>